<dbReference type="CDD" id="cd07989">
    <property type="entry name" value="LPLAT_AGPAT-like"/>
    <property type="match status" value="1"/>
</dbReference>
<comment type="caution">
    <text evidence="4">The sequence shown here is derived from an EMBL/GenBank/DDBJ whole genome shotgun (WGS) entry which is preliminary data.</text>
</comment>
<keyword evidence="2" id="KW-0012">Acyltransferase</keyword>
<accession>A0A8X7P2F3</accession>
<evidence type="ECO:0000313" key="5">
    <source>
        <dbReference type="Proteomes" id="UP000886595"/>
    </source>
</evidence>
<gene>
    <name evidence="4" type="ORF">Bca52824_094318</name>
</gene>
<feature type="domain" description="Phospholipid/glycerol acyltransferase" evidence="3">
    <location>
        <begin position="18"/>
        <end position="58"/>
    </location>
</feature>
<dbReference type="EMBL" id="JAAMPC010000142">
    <property type="protein sequence ID" value="KAG2243851.1"/>
    <property type="molecule type" value="Genomic_DNA"/>
</dbReference>
<dbReference type="GO" id="GO:0006654">
    <property type="term" value="P:phosphatidic acid biosynthetic process"/>
    <property type="evidence" value="ECO:0007669"/>
    <property type="project" value="TreeGrafter"/>
</dbReference>
<dbReference type="PANTHER" id="PTHR10434:SF60">
    <property type="entry name" value="1-ACYL-SN-GLYCEROL-3-PHOSPHATE ACYLTRANSFERASE LPAT1, CHLOROPLASTIC"/>
    <property type="match status" value="1"/>
</dbReference>
<evidence type="ECO:0000259" key="3">
    <source>
        <dbReference type="Pfam" id="PF01553"/>
    </source>
</evidence>
<dbReference type="SUPFAM" id="SSF69593">
    <property type="entry name" value="Glycerol-3-phosphate (1)-acyltransferase"/>
    <property type="match status" value="1"/>
</dbReference>
<evidence type="ECO:0000256" key="2">
    <source>
        <dbReference type="ARBA" id="ARBA00023315"/>
    </source>
</evidence>
<reference evidence="4 5" key="1">
    <citation type="submission" date="2020-02" db="EMBL/GenBank/DDBJ databases">
        <authorList>
            <person name="Ma Q."/>
            <person name="Huang Y."/>
            <person name="Song X."/>
            <person name="Pei D."/>
        </authorList>
    </citation>
    <scope>NUCLEOTIDE SEQUENCE [LARGE SCALE GENOMIC DNA]</scope>
    <source>
        <strain evidence="4">Sxm20200214</strain>
        <tissue evidence="4">Leaf</tissue>
    </source>
</reference>
<evidence type="ECO:0000256" key="1">
    <source>
        <dbReference type="ARBA" id="ARBA00022679"/>
    </source>
</evidence>
<evidence type="ECO:0000313" key="4">
    <source>
        <dbReference type="EMBL" id="KAG2243851.1"/>
    </source>
</evidence>
<dbReference type="InterPro" id="IPR002123">
    <property type="entry name" value="Plipid/glycerol_acylTrfase"/>
</dbReference>
<proteinExistence type="predicted"/>
<keyword evidence="5" id="KW-1185">Reference proteome</keyword>
<protein>
    <recommendedName>
        <fullName evidence="3">Phospholipid/glycerol acyltransferase domain-containing protein</fullName>
    </recommendedName>
</protein>
<dbReference type="AlphaFoldDB" id="A0A8X7P2F3"/>
<dbReference type="OrthoDB" id="417078at2759"/>
<dbReference type="GO" id="GO:0003841">
    <property type="term" value="F:1-acylglycerol-3-phosphate O-acyltransferase activity"/>
    <property type="evidence" value="ECO:0007669"/>
    <property type="project" value="TreeGrafter"/>
</dbReference>
<dbReference type="PANTHER" id="PTHR10434">
    <property type="entry name" value="1-ACYL-SN-GLYCEROL-3-PHOSPHATE ACYLTRANSFERASE"/>
    <property type="match status" value="1"/>
</dbReference>
<sequence length="87" mass="9444">MRRLFKTLHGTSKEGSISASVFFFPEGTRSKDGLLDSFKKCAFTVAAKTGVLVVPIMLMGTGKIMPTGSEGILNHGNMRVIIHKPIH</sequence>
<dbReference type="Proteomes" id="UP000886595">
    <property type="component" value="Unassembled WGS sequence"/>
</dbReference>
<name>A0A8X7P2F3_BRACI</name>
<dbReference type="Pfam" id="PF01553">
    <property type="entry name" value="Acyltransferase"/>
    <property type="match status" value="1"/>
</dbReference>
<organism evidence="4 5">
    <name type="scientific">Brassica carinata</name>
    <name type="common">Ethiopian mustard</name>
    <name type="synonym">Abyssinian cabbage</name>
    <dbReference type="NCBI Taxonomy" id="52824"/>
    <lineage>
        <taxon>Eukaryota</taxon>
        <taxon>Viridiplantae</taxon>
        <taxon>Streptophyta</taxon>
        <taxon>Embryophyta</taxon>
        <taxon>Tracheophyta</taxon>
        <taxon>Spermatophyta</taxon>
        <taxon>Magnoliopsida</taxon>
        <taxon>eudicotyledons</taxon>
        <taxon>Gunneridae</taxon>
        <taxon>Pentapetalae</taxon>
        <taxon>rosids</taxon>
        <taxon>malvids</taxon>
        <taxon>Brassicales</taxon>
        <taxon>Brassicaceae</taxon>
        <taxon>Brassiceae</taxon>
        <taxon>Brassica</taxon>
    </lineage>
</organism>
<keyword evidence="1" id="KW-0808">Transferase</keyword>